<dbReference type="PANTHER" id="PTHR42877:SF4">
    <property type="entry name" value="FAD_NAD(P)-BINDING DOMAIN-CONTAINING PROTEIN-RELATED"/>
    <property type="match status" value="1"/>
</dbReference>
<dbReference type="InterPro" id="IPR051209">
    <property type="entry name" value="FAD-bind_Monooxygenase_sf"/>
</dbReference>
<dbReference type="InterPro" id="IPR036188">
    <property type="entry name" value="FAD/NAD-bd_sf"/>
</dbReference>
<reference evidence="4 5" key="1">
    <citation type="submission" date="2018-01" db="EMBL/GenBank/DDBJ databases">
        <title>The draft genome sequence of Halioglobus lutimaris HF004.</title>
        <authorList>
            <person name="Du Z.-J."/>
            <person name="Shi M.-J."/>
        </authorList>
    </citation>
    <scope>NUCLEOTIDE SEQUENCE [LARGE SCALE GENOMIC DNA]</scope>
    <source>
        <strain evidence="4 5">HF004</strain>
    </source>
</reference>
<dbReference type="GO" id="GO:0004499">
    <property type="term" value="F:N,N-dimethylaniline monooxygenase activity"/>
    <property type="evidence" value="ECO:0007669"/>
    <property type="project" value="InterPro"/>
</dbReference>
<dbReference type="Gene3D" id="3.50.50.60">
    <property type="entry name" value="FAD/NAD(P)-binding domain"/>
    <property type="match status" value="2"/>
</dbReference>
<dbReference type="PRINTS" id="PR00419">
    <property type="entry name" value="ADXRDTASE"/>
</dbReference>
<sequence length="485" mass="54072">MKTNKQLRVAIIGAGPAGIAAGRELLQKGFKEFTIFDALDAPGGTWRLHSYPGLACDVWAHSYSFSYTPNPDWSANFVDQPEIQAYLARCATEFGLDPHITLNTRIDRAHYQPGGSWKLLTSTGACYEFDVVINAMGNQHTPLYPDVPGIDLFAGESWHGTRWNHQVDLVGKRVVIVGSAASAVQIVPELAELAGHLTVLQRSANWIMPRGKKTYSARRKQLMRRFPSLIAATRKWQQTVMGQVEYAVTLGHKRMGQFENVVKRYIKRTVTDPETQEALLPDSHYGCKRGLVSDDFYPALNRDNVELIASGLREVTPTGLITEDGLSIEADIIVYCTGYRILDFDRIDVVGASGRSLADTMADDPRAHKGISVPDFPNYFFAVGPNGLVLNVSYFMSAEKNVETIVRLLGEMQSAGAASIEVSRKAFKEYNQWMDTRFERFSWGSSDCSSYYRNAAGHAPFLFPGNFKEYRGLHEKTGVDEYELA</sequence>
<dbReference type="Proteomes" id="UP000235005">
    <property type="component" value="Unassembled WGS sequence"/>
</dbReference>
<dbReference type="SUPFAM" id="SSF51905">
    <property type="entry name" value="FAD/NAD(P)-binding domain"/>
    <property type="match status" value="2"/>
</dbReference>
<evidence type="ECO:0000313" key="4">
    <source>
        <dbReference type="EMBL" id="PLW69465.1"/>
    </source>
</evidence>
<dbReference type="PANTHER" id="PTHR42877">
    <property type="entry name" value="L-ORNITHINE N(5)-MONOOXYGENASE-RELATED"/>
    <property type="match status" value="1"/>
</dbReference>
<dbReference type="InterPro" id="IPR020946">
    <property type="entry name" value="Flavin_mOase-like"/>
</dbReference>
<keyword evidence="5" id="KW-1185">Reference proteome</keyword>
<comment type="caution">
    <text evidence="4">The sequence shown here is derived from an EMBL/GenBank/DDBJ whole genome shotgun (WGS) entry which is preliminary data.</text>
</comment>
<evidence type="ECO:0008006" key="6">
    <source>
        <dbReference type="Google" id="ProtNLM"/>
    </source>
</evidence>
<organism evidence="4 5">
    <name type="scientific">Pseudohalioglobus lutimaris</name>
    <dbReference type="NCBI Taxonomy" id="1737061"/>
    <lineage>
        <taxon>Bacteria</taxon>
        <taxon>Pseudomonadati</taxon>
        <taxon>Pseudomonadota</taxon>
        <taxon>Gammaproteobacteria</taxon>
        <taxon>Cellvibrionales</taxon>
        <taxon>Halieaceae</taxon>
        <taxon>Pseudohalioglobus</taxon>
    </lineage>
</organism>
<dbReference type="OrthoDB" id="9790219at2"/>
<evidence type="ECO:0000256" key="1">
    <source>
        <dbReference type="ARBA" id="ARBA00022630"/>
    </source>
</evidence>
<evidence type="ECO:0000256" key="3">
    <source>
        <dbReference type="ARBA" id="ARBA00023002"/>
    </source>
</evidence>
<gene>
    <name evidence="4" type="ORF">C0039_08045</name>
</gene>
<keyword evidence="2" id="KW-0274">FAD</keyword>
<dbReference type="EMBL" id="PKUS01000007">
    <property type="protein sequence ID" value="PLW69465.1"/>
    <property type="molecule type" value="Genomic_DNA"/>
</dbReference>
<dbReference type="AlphaFoldDB" id="A0A2N5X4Q3"/>
<evidence type="ECO:0000313" key="5">
    <source>
        <dbReference type="Proteomes" id="UP000235005"/>
    </source>
</evidence>
<dbReference type="Pfam" id="PF00743">
    <property type="entry name" value="FMO-like"/>
    <property type="match status" value="1"/>
</dbReference>
<protein>
    <recommendedName>
        <fullName evidence="6">NAD(P)/FAD-dependent oxidoreductase</fullName>
    </recommendedName>
</protein>
<keyword evidence="3" id="KW-0560">Oxidoreductase</keyword>
<proteinExistence type="predicted"/>
<accession>A0A2N5X4Q3</accession>
<evidence type="ECO:0000256" key="2">
    <source>
        <dbReference type="ARBA" id="ARBA00022827"/>
    </source>
</evidence>
<dbReference type="GO" id="GO:0050660">
    <property type="term" value="F:flavin adenine dinucleotide binding"/>
    <property type="evidence" value="ECO:0007669"/>
    <property type="project" value="InterPro"/>
</dbReference>
<keyword evidence="1" id="KW-0285">Flavoprotein</keyword>
<dbReference type="RefSeq" id="WP_101517790.1">
    <property type="nucleotide sequence ID" value="NZ_PKUS01000007.1"/>
</dbReference>
<name>A0A2N5X4Q3_9GAMM</name>
<dbReference type="GO" id="GO:0050661">
    <property type="term" value="F:NADP binding"/>
    <property type="evidence" value="ECO:0007669"/>
    <property type="project" value="InterPro"/>
</dbReference>